<dbReference type="Gene3D" id="1.10.10.10">
    <property type="entry name" value="Winged helix-like DNA-binding domain superfamily/Winged helix DNA-binding domain"/>
    <property type="match status" value="1"/>
</dbReference>
<keyword evidence="2" id="KW-0238">DNA-binding</keyword>
<dbReference type="PANTHER" id="PTHR42756:SF1">
    <property type="entry name" value="TRANSCRIPTIONAL REPRESSOR OF EMRAB OPERON"/>
    <property type="match status" value="1"/>
</dbReference>
<dbReference type="GO" id="GO:0003700">
    <property type="term" value="F:DNA-binding transcription factor activity"/>
    <property type="evidence" value="ECO:0007669"/>
    <property type="project" value="InterPro"/>
</dbReference>
<evidence type="ECO:0000259" key="4">
    <source>
        <dbReference type="PROSITE" id="PS50995"/>
    </source>
</evidence>
<dbReference type="InterPro" id="IPR000835">
    <property type="entry name" value="HTH_MarR-typ"/>
</dbReference>
<dbReference type="Pfam" id="PF12802">
    <property type="entry name" value="MarR_2"/>
    <property type="match status" value="1"/>
</dbReference>
<keyword evidence="6" id="KW-1185">Reference proteome</keyword>
<keyword evidence="3" id="KW-0804">Transcription</keyword>
<name>A0A7X3C190_9LACO</name>
<dbReference type="PANTHER" id="PTHR42756">
    <property type="entry name" value="TRANSCRIPTIONAL REGULATOR, MARR"/>
    <property type="match status" value="1"/>
</dbReference>
<evidence type="ECO:0000256" key="3">
    <source>
        <dbReference type="ARBA" id="ARBA00023163"/>
    </source>
</evidence>
<dbReference type="InterPro" id="IPR036388">
    <property type="entry name" value="WH-like_DNA-bd_sf"/>
</dbReference>
<evidence type="ECO:0000256" key="2">
    <source>
        <dbReference type="ARBA" id="ARBA00023125"/>
    </source>
</evidence>
<dbReference type="GO" id="GO:0003677">
    <property type="term" value="F:DNA binding"/>
    <property type="evidence" value="ECO:0007669"/>
    <property type="project" value="UniProtKB-KW"/>
</dbReference>
<dbReference type="SMART" id="SM00347">
    <property type="entry name" value="HTH_MARR"/>
    <property type="match status" value="1"/>
</dbReference>
<dbReference type="AlphaFoldDB" id="A0A7X3C190"/>
<organism evidence="5 6">
    <name type="scientific">Secundilactobacillus folii</name>
    <dbReference type="NCBI Taxonomy" id="2678357"/>
    <lineage>
        <taxon>Bacteria</taxon>
        <taxon>Bacillati</taxon>
        <taxon>Bacillota</taxon>
        <taxon>Bacilli</taxon>
        <taxon>Lactobacillales</taxon>
        <taxon>Lactobacillaceae</taxon>
        <taxon>Secundilactobacillus</taxon>
    </lineage>
</organism>
<evidence type="ECO:0000313" key="6">
    <source>
        <dbReference type="Proteomes" id="UP000466388"/>
    </source>
</evidence>
<feature type="domain" description="HTH marR-type" evidence="4">
    <location>
        <begin position="4"/>
        <end position="138"/>
    </location>
</feature>
<dbReference type="InterPro" id="IPR036390">
    <property type="entry name" value="WH_DNA-bd_sf"/>
</dbReference>
<comment type="caution">
    <text evidence="5">The sequence shown here is derived from an EMBL/GenBank/DDBJ whole genome shotgun (WGS) entry which is preliminary data.</text>
</comment>
<dbReference type="Proteomes" id="UP000466388">
    <property type="component" value="Unassembled WGS sequence"/>
</dbReference>
<protein>
    <submittedName>
        <fullName evidence="5">MarR family transcriptional regulator</fullName>
    </submittedName>
</protein>
<evidence type="ECO:0000313" key="5">
    <source>
        <dbReference type="EMBL" id="MTV81480.1"/>
    </source>
</evidence>
<reference evidence="5 6" key="1">
    <citation type="submission" date="2019-11" db="EMBL/GenBank/DDBJ databases">
        <title>Lactobacillus sp. nov. CRM56-3, isolated from fermented tea leaves.</title>
        <authorList>
            <person name="Phuengjayaem S."/>
            <person name="Tanasupawat S."/>
        </authorList>
    </citation>
    <scope>NUCLEOTIDE SEQUENCE [LARGE SCALE GENOMIC DNA]</scope>
    <source>
        <strain evidence="5 6">CRM56-3</strain>
    </source>
</reference>
<dbReference type="EMBL" id="WNJO01000002">
    <property type="protein sequence ID" value="MTV81480.1"/>
    <property type="molecule type" value="Genomic_DNA"/>
</dbReference>
<dbReference type="PROSITE" id="PS50995">
    <property type="entry name" value="HTH_MARR_2"/>
    <property type="match status" value="1"/>
</dbReference>
<accession>A0A7X3C190</accession>
<keyword evidence="1" id="KW-0805">Transcription regulation</keyword>
<dbReference type="RefSeq" id="WP_155430765.1">
    <property type="nucleotide sequence ID" value="NZ_WNJO01000002.1"/>
</dbReference>
<sequence length="156" mass="17624">MAAKNTDPHELGQLFTALNQAILQNRTLSEFGLTNLQSMTLKNVYLNPGISMGDLAEETGIARAQLTRLITNLEARNLVRREHNQTNRRMVNVFGTDHGQSVMQKHRQIIEKRIQGHIQTLNNSEQAALAEHLRKSIQLMVKSGIIKPSDKLQFES</sequence>
<evidence type="ECO:0000256" key="1">
    <source>
        <dbReference type="ARBA" id="ARBA00023015"/>
    </source>
</evidence>
<dbReference type="SUPFAM" id="SSF46785">
    <property type="entry name" value="Winged helix' DNA-binding domain"/>
    <property type="match status" value="1"/>
</dbReference>
<proteinExistence type="predicted"/>
<gene>
    <name evidence="5" type="ORF">GM612_02270</name>
</gene>